<dbReference type="Pfam" id="PF00117">
    <property type="entry name" value="GATase"/>
    <property type="match status" value="1"/>
</dbReference>
<sequence length="198" mass="22925">MILIIQNGFMNTFIIKYLDEDYQIIKSYEMDVSSINLNNYSIIIILGGHQHVKNLDCSLQKVIILIKECIDQNKPILGICLGCQAIAYVLGCEIKDSGKLNIGFDTEIFGYKNIFRCHHDYVVPNGKIDILDYFDSMLYAFRYKKCIGIQCHPDIPPNSVLEYQGTFLSKFELNKDFDEIDKNNKAMIDYILKELRKK</sequence>
<accession>A0A6C0LUS2</accession>
<dbReference type="InterPro" id="IPR044992">
    <property type="entry name" value="ChyE-like"/>
</dbReference>
<protein>
    <recommendedName>
        <fullName evidence="1">Glutamine amidotransferase domain-containing protein</fullName>
    </recommendedName>
</protein>
<organism evidence="2">
    <name type="scientific">viral metagenome</name>
    <dbReference type="NCBI Taxonomy" id="1070528"/>
    <lineage>
        <taxon>unclassified sequences</taxon>
        <taxon>metagenomes</taxon>
        <taxon>organismal metagenomes</taxon>
    </lineage>
</organism>
<feature type="domain" description="Glutamine amidotransferase" evidence="1">
    <location>
        <begin position="28"/>
        <end position="155"/>
    </location>
</feature>
<dbReference type="PROSITE" id="PS51273">
    <property type="entry name" value="GATASE_TYPE_1"/>
    <property type="match status" value="1"/>
</dbReference>
<proteinExistence type="predicted"/>
<dbReference type="PANTHER" id="PTHR42695:SF5">
    <property type="entry name" value="GLUTAMINE AMIDOTRANSFERASE YLR126C-RELATED"/>
    <property type="match status" value="1"/>
</dbReference>
<dbReference type="PANTHER" id="PTHR42695">
    <property type="entry name" value="GLUTAMINE AMIDOTRANSFERASE YLR126C-RELATED"/>
    <property type="match status" value="1"/>
</dbReference>
<dbReference type="EMBL" id="MN740556">
    <property type="protein sequence ID" value="QHU33314.1"/>
    <property type="molecule type" value="Genomic_DNA"/>
</dbReference>
<dbReference type="Gene3D" id="3.40.50.880">
    <property type="match status" value="1"/>
</dbReference>
<dbReference type="SUPFAM" id="SSF52317">
    <property type="entry name" value="Class I glutamine amidotransferase-like"/>
    <property type="match status" value="1"/>
</dbReference>
<dbReference type="AlphaFoldDB" id="A0A6C0LUS2"/>
<dbReference type="InterPro" id="IPR017926">
    <property type="entry name" value="GATASE"/>
</dbReference>
<dbReference type="GO" id="GO:0005829">
    <property type="term" value="C:cytosol"/>
    <property type="evidence" value="ECO:0007669"/>
    <property type="project" value="TreeGrafter"/>
</dbReference>
<dbReference type="InterPro" id="IPR029062">
    <property type="entry name" value="Class_I_gatase-like"/>
</dbReference>
<evidence type="ECO:0000313" key="2">
    <source>
        <dbReference type="EMBL" id="QHU33314.1"/>
    </source>
</evidence>
<evidence type="ECO:0000259" key="1">
    <source>
        <dbReference type="Pfam" id="PF00117"/>
    </source>
</evidence>
<name>A0A6C0LUS2_9ZZZZ</name>
<reference evidence="2" key="1">
    <citation type="journal article" date="2020" name="Nature">
        <title>Giant virus diversity and host interactions through global metagenomics.</title>
        <authorList>
            <person name="Schulz F."/>
            <person name="Roux S."/>
            <person name="Paez-Espino D."/>
            <person name="Jungbluth S."/>
            <person name="Walsh D.A."/>
            <person name="Denef V.J."/>
            <person name="McMahon K.D."/>
            <person name="Konstantinidis K.T."/>
            <person name="Eloe-Fadrosh E.A."/>
            <person name="Kyrpides N.C."/>
            <person name="Woyke T."/>
        </authorList>
    </citation>
    <scope>NUCLEOTIDE SEQUENCE</scope>
    <source>
        <strain evidence="2">GVMAG-S-1014582-52</strain>
    </source>
</reference>